<dbReference type="InterPro" id="IPR055805">
    <property type="entry name" value="DUF7381"/>
</dbReference>
<feature type="domain" description="DUF7381" evidence="2">
    <location>
        <begin position="20"/>
        <end position="140"/>
    </location>
</feature>
<dbReference type="SUPFAM" id="SSF55797">
    <property type="entry name" value="PR-1-like"/>
    <property type="match status" value="1"/>
</dbReference>
<sequence length="307" mass="37304">MYWNLIILLLMNFIIQSFEHFFLIIPYKIYMRNNQRTYRFFTKRPFNKKNDLFKSILRDYNYIPKSNILFKLDGLFNETRFIDTQNIGYYERINQKNSIEKLDYNKNRFFIKLGQMMDKIMFVCNSGFYPTYKSATKCVEDLIKYSSFTSQKKYLGNDRAGKNIWCVAWYNCHFDCFSKRNYEDMKQKLFKELNMYRALLRVKPVKYNEIIDSQAQRESEIHLKPREFSEIYYKNVNYKEISGINSPPLGNIQMNRWYNDYKRVKFNHRLQKPITRFLEELFSSKTHEVGFGIAKSGSKLVIICRFR</sequence>
<evidence type="ECO:0000313" key="5">
    <source>
        <dbReference type="WBParaSite" id="SRAE_2000124800.1"/>
    </source>
</evidence>
<dbReference type="WBParaSite" id="SRAE_2000124800.1">
    <property type="protein sequence ID" value="SRAE_2000124800.1"/>
    <property type="gene ID" value="WBGene00261450"/>
</dbReference>
<accession>A0A090LGC9</accession>
<dbReference type="Proteomes" id="UP000035682">
    <property type="component" value="Unplaced"/>
</dbReference>
<dbReference type="AlphaFoldDB" id="A0A090LGC9"/>
<evidence type="ECO:0000313" key="4">
    <source>
        <dbReference type="Proteomes" id="UP000035682"/>
    </source>
</evidence>
<dbReference type="Pfam" id="PF24100">
    <property type="entry name" value="DUF7381"/>
    <property type="match status" value="1"/>
</dbReference>
<proteinExistence type="predicted"/>
<dbReference type="OrthoDB" id="5874910at2759"/>
<keyword evidence="1" id="KW-0812">Transmembrane</keyword>
<dbReference type="Gene3D" id="3.40.33.10">
    <property type="entry name" value="CAP"/>
    <property type="match status" value="1"/>
</dbReference>
<dbReference type="GeneID" id="36378944"/>
<dbReference type="WormBase" id="SRAE_2000124800">
    <property type="protein sequence ID" value="SRP00435"/>
    <property type="gene ID" value="WBGene00261450"/>
</dbReference>
<evidence type="ECO:0000256" key="1">
    <source>
        <dbReference type="SAM" id="Phobius"/>
    </source>
</evidence>
<protein>
    <submittedName>
        <fullName evidence="3 5">CAP domain-containing protein</fullName>
    </submittedName>
</protein>
<dbReference type="InterPro" id="IPR035940">
    <property type="entry name" value="CAP_sf"/>
</dbReference>
<dbReference type="RefSeq" id="XP_024505780.1">
    <property type="nucleotide sequence ID" value="XM_024652177.1"/>
</dbReference>
<keyword evidence="1" id="KW-0472">Membrane</keyword>
<dbReference type="CTD" id="36378944"/>
<evidence type="ECO:0000259" key="2">
    <source>
        <dbReference type="Pfam" id="PF24100"/>
    </source>
</evidence>
<evidence type="ECO:0000313" key="3">
    <source>
        <dbReference type="EMBL" id="CEF66580.2"/>
    </source>
</evidence>
<feature type="transmembrane region" description="Helical" evidence="1">
    <location>
        <begin position="6"/>
        <end position="30"/>
    </location>
</feature>
<keyword evidence="4" id="KW-1185">Reference proteome</keyword>
<reference evidence="3 4" key="1">
    <citation type="submission" date="2014-09" db="EMBL/GenBank/DDBJ databases">
        <authorList>
            <person name="Martin A.A."/>
        </authorList>
    </citation>
    <scope>NUCLEOTIDE SEQUENCE</scope>
    <source>
        <strain evidence="4">ED321</strain>
        <strain evidence="3">ED321 Heterogonic</strain>
    </source>
</reference>
<evidence type="ECO:0000313" key="6">
    <source>
        <dbReference type="WormBase" id="SRAE_2000124800"/>
    </source>
</evidence>
<keyword evidence="1" id="KW-1133">Transmembrane helix</keyword>
<dbReference type="EMBL" id="LN609529">
    <property type="protein sequence ID" value="CEF66580.2"/>
    <property type="molecule type" value="Genomic_DNA"/>
</dbReference>
<gene>
    <name evidence="3 5 6" type="ORF">SRAE_2000124800</name>
</gene>
<organism evidence="3">
    <name type="scientific">Strongyloides ratti</name>
    <name type="common">Parasitic roundworm</name>
    <dbReference type="NCBI Taxonomy" id="34506"/>
    <lineage>
        <taxon>Eukaryota</taxon>
        <taxon>Metazoa</taxon>
        <taxon>Ecdysozoa</taxon>
        <taxon>Nematoda</taxon>
        <taxon>Chromadorea</taxon>
        <taxon>Rhabditida</taxon>
        <taxon>Tylenchina</taxon>
        <taxon>Panagrolaimomorpha</taxon>
        <taxon>Strongyloidoidea</taxon>
        <taxon>Strongyloididae</taxon>
        <taxon>Strongyloides</taxon>
    </lineage>
</organism>
<reference evidence="5" key="2">
    <citation type="submission" date="2020-12" db="UniProtKB">
        <authorList>
            <consortium name="WormBaseParasite"/>
        </authorList>
    </citation>
    <scope>IDENTIFICATION</scope>
</reference>
<name>A0A090LGC9_STRRB</name>